<keyword evidence="1" id="KW-0812">Transmembrane</keyword>
<keyword evidence="1" id="KW-1133">Transmembrane helix</keyword>
<sequence>MTPELMKYLLQEFEFVKKIFMLFCLLFAIPITFIVVFFTWTTNKTPAYFSIPYGLTVTTCCFAMIILMRISNQLKNMIY</sequence>
<evidence type="ECO:0000313" key="3">
    <source>
        <dbReference type="Proteomes" id="UP001158576"/>
    </source>
</evidence>
<organism evidence="2 3">
    <name type="scientific">Oikopleura dioica</name>
    <name type="common">Tunicate</name>
    <dbReference type="NCBI Taxonomy" id="34765"/>
    <lineage>
        <taxon>Eukaryota</taxon>
        <taxon>Metazoa</taxon>
        <taxon>Chordata</taxon>
        <taxon>Tunicata</taxon>
        <taxon>Appendicularia</taxon>
        <taxon>Copelata</taxon>
        <taxon>Oikopleuridae</taxon>
        <taxon>Oikopleura</taxon>
    </lineage>
</organism>
<evidence type="ECO:0000256" key="1">
    <source>
        <dbReference type="SAM" id="Phobius"/>
    </source>
</evidence>
<feature type="transmembrane region" description="Helical" evidence="1">
    <location>
        <begin position="20"/>
        <end position="41"/>
    </location>
</feature>
<feature type="transmembrane region" description="Helical" evidence="1">
    <location>
        <begin position="47"/>
        <end position="67"/>
    </location>
</feature>
<gene>
    <name evidence="2" type="ORF">OKIOD_LOCUS5725</name>
</gene>
<dbReference type="Proteomes" id="UP001158576">
    <property type="component" value="Chromosome XSR"/>
</dbReference>
<keyword evidence="3" id="KW-1185">Reference proteome</keyword>
<name>A0ABN7SG90_OIKDI</name>
<reference evidence="2 3" key="1">
    <citation type="submission" date="2021-04" db="EMBL/GenBank/DDBJ databases">
        <authorList>
            <person name="Bliznina A."/>
        </authorList>
    </citation>
    <scope>NUCLEOTIDE SEQUENCE [LARGE SCALE GENOMIC DNA]</scope>
</reference>
<keyword evidence="1" id="KW-0472">Membrane</keyword>
<dbReference type="EMBL" id="OU015569">
    <property type="protein sequence ID" value="CAG5095391.1"/>
    <property type="molecule type" value="Genomic_DNA"/>
</dbReference>
<proteinExistence type="predicted"/>
<evidence type="ECO:0000313" key="2">
    <source>
        <dbReference type="EMBL" id="CAG5095391.1"/>
    </source>
</evidence>
<protein>
    <submittedName>
        <fullName evidence="2">Oidioi.mRNA.OKI2018_I69.XSR.g14167.t1.cds</fullName>
    </submittedName>
</protein>
<accession>A0ABN7SG90</accession>